<evidence type="ECO:0000313" key="1">
    <source>
        <dbReference type="EMBL" id="OGY82059.1"/>
    </source>
</evidence>
<accession>A0A1G2B058</accession>
<dbReference type="Proteomes" id="UP000176952">
    <property type="component" value="Unassembled WGS sequence"/>
</dbReference>
<reference evidence="1 2" key="1">
    <citation type="journal article" date="2016" name="Nat. Commun.">
        <title>Thousands of microbial genomes shed light on interconnected biogeochemical processes in an aquifer system.</title>
        <authorList>
            <person name="Anantharaman K."/>
            <person name="Brown C.T."/>
            <person name="Hug L.A."/>
            <person name="Sharon I."/>
            <person name="Castelle C.J."/>
            <person name="Probst A.J."/>
            <person name="Thomas B.C."/>
            <person name="Singh A."/>
            <person name="Wilkins M.J."/>
            <person name="Karaoz U."/>
            <person name="Brodie E.L."/>
            <person name="Williams K.H."/>
            <person name="Hubbard S.S."/>
            <person name="Banfield J.F."/>
        </authorList>
    </citation>
    <scope>NUCLEOTIDE SEQUENCE [LARGE SCALE GENOMIC DNA]</scope>
</reference>
<dbReference type="EMBL" id="MHKD01000039">
    <property type="protein sequence ID" value="OGY82059.1"/>
    <property type="molecule type" value="Genomic_DNA"/>
</dbReference>
<protein>
    <submittedName>
        <fullName evidence="1">Uncharacterized protein</fullName>
    </submittedName>
</protein>
<sequence length="110" mass="12603">MCQDYQEILTNQVGRNEQLAEAIRTAPEKAVFESRVNDLRAKLNQARDTGDTQKADEILKELEKVKADSLELTRYQDNYDLGFDDANSNIENYFTGSAKIELMERVRVNA</sequence>
<organism evidence="1 2">
    <name type="scientific">Candidatus Kerfeldbacteria bacterium RIFCSPHIGHO2_12_FULL_48_17</name>
    <dbReference type="NCBI Taxonomy" id="1798542"/>
    <lineage>
        <taxon>Bacteria</taxon>
        <taxon>Candidatus Kerfeldiibacteriota</taxon>
    </lineage>
</organism>
<dbReference type="AlphaFoldDB" id="A0A1G2B058"/>
<proteinExistence type="predicted"/>
<name>A0A1G2B058_9BACT</name>
<dbReference type="STRING" id="1798542.A3F54_01795"/>
<comment type="caution">
    <text evidence="1">The sequence shown here is derived from an EMBL/GenBank/DDBJ whole genome shotgun (WGS) entry which is preliminary data.</text>
</comment>
<evidence type="ECO:0000313" key="2">
    <source>
        <dbReference type="Proteomes" id="UP000176952"/>
    </source>
</evidence>
<gene>
    <name evidence="1" type="ORF">A3F54_01795</name>
</gene>